<feature type="signal peptide" evidence="5">
    <location>
        <begin position="1"/>
        <end position="20"/>
    </location>
</feature>
<dbReference type="InterPro" id="IPR004978">
    <property type="entry name" value="Stanniocalcin"/>
</dbReference>
<dbReference type="OrthoDB" id="2251794at2759"/>
<evidence type="ECO:0000256" key="3">
    <source>
        <dbReference type="ARBA" id="ARBA00022702"/>
    </source>
</evidence>
<dbReference type="Proteomes" id="UP000698800">
    <property type="component" value="Unassembled WGS sequence"/>
</dbReference>
<dbReference type="GO" id="GO:0006874">
    <property type="term" value="P:intracellular calcium ion homeostasis"/>
    <property type="evidence" value="ECO:0007669"/>
    <property type="project" value="TreeGrafter"/>
</dbReference>
<reference evidence="6" key="1">
    <citation type="submission" date="2021-03" db="EMBL/GenBank/DDBJ databases">
        <title>Comparative genomics and phylogenomic investigation of the class Geoglossomycetes provide insights into ecological specialization and systematics.</title>
        <authorList>
            <person name="Melie T."/>
            <person name="Pirro S."/>
            <person name="Miller A.N."/>
            <person name="Quandt A."/>
        </authorList>
    </citation>
    <scope>NUCLEOTIDE SEQUENCE</scope>
    <source>
        <strain evidence="6">GBOQ0MN5Z8</strain>
    </source>
</reference>
<evidence type="ECO:0000256" key="5">
    <source>
        <dbReference type="SAM" id="SignalP"/>
    </source>
</evidence>
<proteinExistence type="inferred from homology"/>
<keyword evidence="3" id="KW-0372">Hormone</keyword>
<dbReference type="GO" id="GO:0005576">
    <property type="term" value="C:extracellular region"/>
    <property type="evidence" value="ECO:0007669"/>
    <property type="project" value="InterPro"/>
</dbReference>
<dbReference type="AlphaFoldDB" id="A0A9P8L604"/>
<evidence type="ECO:0000256" key="2">
    <source>
        <dbReference type="ARBA" id="ARBA00011748"/>
    </source>
</evidence>
<feature type="chain" id="PRO_5040142185" evidence="5">
    <location>
        <begin position="21"/>
        <end position="224"/>
    </location>
</feature>
<dbReference type="PANTHER" id="PTHR11245:SF6">
    <property type="entry name" value="DUF19 DOMAIN-CONTAINING PROTEIN"/>
    <property type="match status" value="1"/>
</dbReference>
<evidence type="ECO:0000256" key="1">
    <source>
        <dbReference type="ARBA" id="ARBA00008693"/>
    </source>
</evidence>
<evidence type="ECO:0000313" key="6">
    <source>
        <dbReference type="EMBL" id="KAH0545475.1"/>
    </source>
</evidence>
<gene>
    <name evidence="6" type="ORF">FGG08_000476</name>
</gene>
<organism evidence="6 7">
    <name type="scientific">Glutinoglossum americanum</name>
    <dbReference type="NCBI Taxonomy" id="1670608"/>
    <lineage>
        <taxon>Eukaryota</taxon>
        <taxon>Fungi</taxon>
        <taxon>Dikarya</taxon>
        <taxon>Ascomycota</taxon>
        <taxon>Pezizomycotina</taxon>
        <taxon>Geoglossomycetes</taxon>
        <taxon>Geoglossales</taxon>
        <taxon>Geoglossaceae</taxon>
        <taxon>Glutinoglossum</taxon>
    </lineage>
</organism>
<comment type="caution">
    <text evidence="6">The sequence shown here is derived from an EMBL/GenBank/DDBJ whole genome shotgun (WGS) entry which is preliminary data.</text>
</comment>
<comment type="subunit">
    <text evidence="2">Homodimer; disulfide-linked.</text>
</comment>
<dbReference type="GO" id="GO:0005179">
    <property type="term" value="F:hormone activity"/>
    <property type="evidence" value="ECO:0007669"/>
    <property type="project" value="UniProtKB-KW"/>
</dbReference>
<evidence type="ECO:0000313" key="7">
    <source>
        <dbReference type="Proteomes" id="UP000698800"/>
    </source>
</evidence>
<accession>A0A9P8L604</accession>
<sequence>MRGSAGISAKAVLMAALTGAYPTPKPSHESWNYALTNSNFSGNYCPGGDTIQCCVEPKTTPTDNECSDPKPNTCSFYPNCLESRFQCGSSGYPLSYGLNYCDKFTAARSSMSPSGQQWVTATMLCLQRALVIYGDGSQSTTCPALREYAFATHPGCYVQSGVCALPPSDWEDIISTVSFGELFSSFDALKATLKTVGGCVEFYLWLVEREVLGAVGLFGRNGVS</sequence>
<keyword evidence="5" id="KW-0732">Signal</keyword>
<evidence type="ECO:0000256" key="4">
    <source>
        <dbReference type="ARBA" id="ARBA00023157"/>
    </source>
</evidence>
<protein>
    <submittedName>
        <fullName evidence="6">Uncharacterized protein</fullName>
    </submittedName>
</protein>
<dbReference type="EMBL" id="JAGHQL010000005">
    <property type="protein sequence ID" value="KAH0545475.1"/>
    <property type="molecule type" value="Genomic_DNA"/>
</dbReference>
<keyword evidence="4" id="KW-1015">Disulfide bond</keyword>
<name>A0A9P8L604_9PEZI</name>
<keyword evidence="7" id="KW-1185">Reference proteome</keyword>
<dbReference type="PANTHER" id="PTHR11245">
    <property type="entry name" value="STANNIOCALCIN"/>
    <property type="match status" value="1"/>
</dbReference>
<comment type="similarity">
    <text evidence="1">Belongs to the stanniocalcin family.</text>
</comment>